<evidence type="ECO:0000256" key="2">
    <source>
        <dbReference type="HAMAP-Rule" id="MF_00634"/>
    </source>
</evidence>
<gene>
    <name evidence="3" type="ORF">UU65_C0001G0069</name>
</gene>
<dbReference type="EMBL" id="LCBL01000001">
    <property type="protein sequence ID" value="KKS09664.1"/>
    <property type="molecule type" value="Genomic_DNA"/>
</dbReference>
<dbReference type="PANTHER" id="PTHR13420">
    <property type="entry name" value="UPF0235 PROTEIN C15ORF40"/>
    <property type="match status" value="1"/>
</dbReference>
<dbReference type="Proteomes" id="UP000033869">
    <property type="component" value="Unassembled WGS sequence"/>
</dbReference>
<evidence type="ECO:0000313" key="4">
    <source>
        <dbReference type="Proteomes" id="UP000033869"/>
    </source>
</evidence>
<protein>
    <recommendedName>
        <fullName evidence="2">UPF0235 protein UU65_C0001G0069</fullName>
    </recommendedName>
</protein>
<dbReference type="PANTHER" id="PTHR13420:SF7">
    <property type="entry name" value="UPF0235 PROTEIN C15ORF40"/>
    <property type="match status" value="1"/>
</dbReference>
<dbReference type="GO" id="GO:0005737">
    <property type="term" value="C:cytoplasm"/>
    <property type="evidence" value="ECO:0007669"/>
    <property type="project" value="TreeGrafter"/>
</dbReference>
<dbReference type="HAMAP" id="MF_00634">
    <property type="entry name" value="UPF0235"/>
    <property type="match status" value="1"/>
</dbReference>
<dbReference type="NCBIfam" id="TIGR00251">
    <property type="entry name" value="DUF167 family protein"/>
    <property type="match status" value="1"/>
</dbReference>
<dbReference type="AlphaFoldDB" id="A0A0G0W9J2"/>
<dbReference type="SUPFAM" id="SSF69786">
    <property type="entry name" value="YggU-like"/>
    <property type="match status" value="1"/>
</dbReference>
<accession>A0A0G0W9J2</accession>
<proteinExistence type="inferred from homology"/>
<dbReference type="Pfam" id="PF02594">
    <property type="entry name" value="DUF167"/>
    <property type="match status" value="1"/>
</dbReference>
<organism evidence="3 4">
    <name type="scientific">candidate division CPR2 bacterium GW2011_GWC1_41_48</name>
    <dbReference type="NCBI Taxonomy" id="1618344"/>
    <lineage>
        <taxon>Bacteria</taxon>
        <taxon>Bacteria division CPR2</taxon>
    </lineage>
</organism>
<reference evidence="3 4" key="1">
    <citation type="journal article" date="2015" name="Nature">
        <title>rRNA introns, odd ribosomes, and small enigmatic genomes across a large radiation of phyla.</title>
        <authorList>
            <person name="Brown C.T."/>
            <person name="Hug L.A."/>
            <person name="Thomas B.C."/>
            <person name="Sharon I."/>
            <person name="Castelle C.J."/>
            <person name="Singh A."/>
            <person name="Wilkins M.J."/>
            <person name="Williams K.H."/>
            <person name="Banfield J.F."/>
        </authorList>
    </citation>
    <scope>NUCLEOTIDE SEQUENCE [LARGE SCALE GENOMIC DNA]</scope>
</reference>
<dbReference type="Gene3D" id="3.30.1200.10">
    <property type="entry name" value="YggU-like"/>
    <property type="match status" value="1"/>
</dbReference>
<evidence type="ECO:0000256" key="1">
    <source>
        <dbReference type="ARBA" id="ARBA00010364"/>
    </source>
</evidence>
<dbReference type="InterPro" id="IPR003746">
    <property type="entry name" value="DUF167"/>
</dbReference>
<comment type="caution">
    <text evidence="3">The sequence shown here is derived from an EMBL/GenBank/DDBJ whole genome shotgun (WGS) entry which is preliminary data.</text>
</comment>
<comment type="similarity">
    <text evidence="1 2">Belongs to the UPF0235 family.</text>
</comment>
<sequence length="76" mass="8628">MKITVKVTPNARDNLVIPIEDDFRVRVTAPAGKGQANAKVIELISEYFKVPKSKVEIISGWNFREKIVKIETDEDK</sequence>
<evidence type="ECO:0000313" key="3">
    <source>
        <dbReference type="EMBL" id="KKS09664.1"/>
    </source>
</evidence>
<dbReference type="InterPro" id="IPR036591">
    <property type="entry name" value="YggU-like_sf"/>
</dbReference>
<dbReference type="SMART" id="SM01152">
    <property type="entry name" value="DUF167"/>
    <property type="match status" value="1"/>
</dbReference>
<name>A0A0G0W9J2_UNCC2</name>